<proteinExistence type="inferred from homology"/>
<evidence type="ECO:0000256" key="7">
    <source>
        <dbReference type="SAM" id="Phobius"/>
    </source>
</evidence>
<dbReference type="GO" id="GO:0004222">
    <property type="term" value="F:metalloendopeptidase activity"/>
    <property type="evidence" value="ECO:0007669"/>
    <property type="project" value="InterPro"/>
</dbReference>
<feature type="transmembrane region" description="Helical" evidence="7">
    <location>
        <begin position="72"/>
        <end position="92"/>
    </location>
</feature>
<comment type="similarity">
    <text evidence="6">Belongs to the peptidase M48 family.</text>
</comment>
<evidence type="ECO:0000259" key="8">
    <source>
        <dbReference type="Pfam" id="PF01435"/>
    </source>
</evidence>
<comment type="cofactor">
    <cofactor evidence="6">
        <name>Zn(2+)</name>
        <dbReference type="ChEBI" id="CHEBI:29105"/>
    </cofactor>
    <text evidence="6">Binds 1 zinc ion per subunit.</text>
</comment>
<protein>
    <submittedName>
        <fullName evidence="9">Zn-dependent protease with chaperone function</fullName>
    </submittedName>
</protein>
<dbReference type="AlphaFoldDB" id="A0A2U3LHP3"/>
<dbReference type="InterPro" id="IPR001915">
    <property type="entry name" value="Peptidase_M48"/>
</dbReference>
<dbReference type="PANTHER" id="PTHR10120">
    <property type="entry name" value="CAAX PRENYL PROTEASE 1"/>
    <property type="match status" value="1"/>
</dbReference>
<keyword evidence="2" id="KW-0479">Metal-binding</keyword>
<dbReference type="Gene3D" id="3.30.2010.10">
    <property type="entry name" value="Metalloproteases ('zincins'), catalytic domain"/>
    <property type="match status" value="1"/>
</dbReference>
<keyword evidence="5 6" id="KW-0482">Metalloprotease</keyword>
<dbReference type="GO" id="GO:0046872">
    <property type="term" value="F:metal ion binding"/>
    <property type="evidence" value="ECO:0007669"/>
    <property type="project" value="UniProtKB-KW"/>
</dbReference>
<dbReference type="GO" id="GO:0006508">
    <property type="term" value="P:proteolysis"/>
    <property type="evidence" value="ECO:0007669"/>
    <property type="project" value="UniProtKB-KW"/>
</dbReference>
<evidence type="ECO:0000256" key="3">
    <source>
        <dbReference type="ARBA" id="ARBA00022801"/>
    </source>
</evidence>
<organism evidence="9 10">
    <name type="scientific">Candidatus Desulfosporosinus infrequens</name>
    <dbReference type="NCBI Taxonomy" id="2043169"/>
    <lineage>
        <taxon>Bacteria</taxon>
        <taxon>Bacillati</taxon>
        <taxon>Bacillota</taxon>
        <taxon>Clostridia</taxon>
        <taxon>Eubacteriales</taxon>
        <taxon>Desulfitobacteriaceae</taxon>
        <taxon>Desulfosporosinus</taxon>
    </lineage>
</organism>
<gene>
    <name evidence="9" type="ORF">SBF1_510007</name>
</gene>
<feature type="transmembrane region" description="Helical" evidence="7">
    <location>
        <begin position="38"/>
        <end position="60"/>
    </location>
</feature>
<evidence type="ECO:0000256" key="2">
    <source>
        <dbReference type="ARBA" id="ARBA00022723"/>
    </source>
</evidence>
<dbReference type="Pfam" id="PF01435">
    <property type="entry name" value="Peptidase_M48"/>
    <property type="match status" value="1"/>
</dbReference>
<keyword evidence="7" id="KW-0472">Membrane</keyword>
<keyword evidence="3 6" id="KW-0378">Hydrolase</keyword>
<keyword evidence="4 6" id="KW-0862">Zinc</keyword>
<evidence type="ECO:0000256" key="6">
    <source>
        <dbReference type="RuleBase" id="RU003983"/>
    </source>
</evidence>
<keyword evidence="1 6" id="KW-0645">Protease</keyword>
<sequence>MGTTKRIVIYDTLLRNYSLPEVKAVIAHEMGHWRHNDVIHGLFYGMIGGFIVFGLLTFLLKPWLPKNSKKPPQLWAALQLALILLLFVSNPLQNAISREMELNADHFSLELTGDLPGEIQLQKDLASTSLSDLSPPSFIVWFSYSHPPALARIDALEKEYP</sequence>
<keyword evidence="7" id="KW-0812">Transmembrane</keyword>
<keyword evidence="7" id="KW-1133">Transmembrane helix</keyword>
<evidence type="ECO:0000313" key="9">
    <source>
        <dbReference type="EMBL" id="SPF51477.1"/>
    </source>
</evidence>
<evidence type="ECO:0000256" key="1">
    <source>
        <dbReference type="ARBA" id="ARBA00022670"/>
    </source>
</evidence>
<dbReference type="EMBL" id="OMOF01000457">
    <property type="protein sequence ID" value="SPF51477.1"/>
    <property type="molecule type" value="Genomic_DNA"/>
</dbReference>
<evidence type="ECO:0000256" key="5">
    <source>
        <dbReference type="ARBA" id="ARBA00023049"/>
    </source>
</evidence>
<dbReference type="Proteomes" id="UP000238916">
    <property type="component" value="Unassembled WGS sequence"/>
</dbReference>
<accession>A0A2U3LHP3</accession>
<evidence type="ECO:0000256" key="4">
    <source>
        <dbReference type="ARBA" id="ARBA00022833"/>
    </source>
</evidence>
<reference evidence="10" key="1">
    <citation type="submission" date="2018-02" db="EMBL/GenBank/DDBJ databases">
        <authorList>
            <person name="Hausmann B."/>
        </authorList>
    </citation>
    <scope>NUCLEOTIDE SEQUENCE [LARGE SCALE GENOMIC DNA]</scope>
    <source>
        <strain evidence="10">Peat soil MAG SbF1</strain>
    </source>
</reference>
<name>A0A2U3LHP3_9FIRM</name>
<evidence type="ECO:0000313" key="10">
    <source>
        <dbReference type="Proteomes" id="UP000238916"/>
    </source>
</evidence>
<feature type="domain" description="Peptidase M48" evidence="8">
    <location>
        <begin position="3"/>
        <end position="159"/>
    </location>
</feature>